<evidence type="ECO:0000256" key="2">
    <source>
        <dbReference type="ARBA" id="ARBA00007362"/>
    </source>
</evidence>
<keyword evidence="6 7" id="KW-0472">Membrane</keyword>
<keyword evidence="10" id="KW-1185">Reference proteome</keyword>
<gene>
    <name evidence="9" type="ORF">QPK24_09690</name>
</gene>
<dbReference type="PANTHER" id="PTHR42920:SF5">
    <property type="entry name" value="EAMA DOMAIN-CONTAINING PROTEIN"/>
    <property type="match status" value="1"/>
</dbReference>
<dbReference type="PANTHER" id="PTHR42920">
    <property type="entry name" value="OS03G0707200 PROTEIN-RELATED"/>
    <property type="match status" value="1"/>
</dbReference>
<feature type="domain" description="EamA" evidence="8">
    <location>
        <begin position="149"/>
        <end position="282"/>
    </location>
</feature>
<proteinExistence type="inferred from homology"/>
<dbReference type="InterPro" id="IPR051258">
    <property type="entry name" value="Diverse_Substrate_Transporter"/>
</dbReference>
<evidence type="ECO:0000256" key="1">
    <source>
        <dbReference type="ARBA" id="ARBA00004651"/>
    </source>
</evidence>
<dbReference type="Gene3D" id="1.10.3730.20">
    <property type="match status" value="1"/>
</dbReference>
<feature type="domain" description="EamA" evidence="8">
    <location>
        <begin position="11"/>
        <end position="140"/>
    </location>
</feature>
<reference evidence="9 10" key="1">
    <citation type="submission" date="2023-06" db="EMBL/GenBank/DDBJ databases">
        <title>Paenibacillus polygonum sp. nov., an endophytic bacterium, isolated from Polygonum lapathifolium L. in Nanji Wetland National Nature Reserve, South of Poyang Lake, Jiangxi Province, China.</title>
        <authorList>
            <person name="Yu Z."/>
        </authorList>
    </citation>
    <scope>NUCLEOTIDE SEQUENCE [LARGE SCALE GENOMIC DNA]</scope>
    <source>
        <strain evidence="9 10">C31</strain>
    </source>
</reference>
<feature type="transmembrane region" description="Helical" evidence="7">
    <location>
        <begin position="65"/>
        <end position="86"/>
    </location>
</feature>
<keyword evidence="4 7" id="KW-0812">Transmembrane</keyword>
<feature type="transmembrane region" description="Helical" evidence="7">
    <location>
        <begin position="41"/>
        <end position="58"/>
    </location>
</feature>
<dbReference type="RefSeq" id="WP_285748224.1">
    <property type="nucleotide sequence ID" value="NZ_CP127162.1"/>
</dbReference>
<evidence type="ECO:0000256" key="7">
    <source>
        <dbReference type="SAM" id="Phobius"/>
    </source>
</evidence>
<name>A0ABY8X5W3_9BACL</name>
<evidence type="ECO:0000256" key="5">
    <source>
        <dbReference type="ARBA" id="ARBA00022989"/>
    </source>
</evidence>
<comment type="similarity">
    <text evidence="2">Belongs to the EamA transporter family.</text>
</comment>
<evidence type="ECO:0000259" key="8">
    <source>
        <dbReference type="Pfam" id="PF00892"/>
    </source>
</evidence>
<feature type="transmembrane region" description="Helical" evidence="7">
    <location>
        <begin position="266"/>
        <end position="284"/>
    </location>
</feature>
<evidence type="ECO:0000256" key="4">
    <source>
        <dbReference type="ARBA" id="ARBA00022692"/>
    </source>
</evidence>
<feature type="transmembrane region" description="Helical" evidence="7">
    <location>
        <begin position="179"/>
        <end position="199"/>
    </location>
</feature>
<dbReference type="Proteomes" id="UP001236415">
    <property type="component" value="Chromosome"/>
</dbReference>
<feature type="transmembrane region" description="Helical" evidence="7">
    <location>
        <begin position="147"/>
        <end position="167"/>
    </location>
</feature>
<accession>A0ABY8X5W3</accession>
<feature type="transmembrane region" description="Helical" evidence="7">
    <location>
        <begin position="243"/>
        <end position="260"/>
    </location>
</feature>
<evidence type="ECO:0000313" key="10">
    <source>
        <dbReference type="Proteomes" id="UP001236415"/>
    </source>
</evidence>
<feature type="transmembrane region" description="Helical" evidence="7">
    <location>
        <begin position="211"/>
        <end position="231"/>
    </location>
</feature>
<feature type="transmembrane region" description="Helical" evidence="7">
    <location>
        <begin position="98"/>
        <end position="117"/>
    </location>
</feature>
<dbReference type="Pfam" id="PF00892">
    <property type="entry name" value="EamA"/>
    <property type="match status" value="2"/>
</dbReference>
<keyword evidence="3" id="KW-1003">Cell membrane</keyword>
<dbReference type="EMBL" id="CP127162">
    <property type="protein sequence ID" value="WIV20917.1"/>
    <property type="molecule type" value="Genomic_DNA"/>
</dbReference>
<dbReference type="SUPFAM" id="SSF103481">
    <property type="entry name" value="Multidrug resistance efflux transporter EmrE"/>
    <property type="match status" value="2"/>
</dbReference>
<dbReference type="InterPro" id="IPR037185">
    <property type="entry name" value="EmrE-like"/>
</dbReference>
<sequence length="313" mass="34457">MFRRMDTKKQADLQMLLVTLLWGSSYLFMKEGLGSIQEINLIALRFGFAFLLLGILFYKKWSYVTVRLVGQGFILGAVLFMAFVFITYGVKRTSTSQAGFLISLSVVFVPLFTSLWGRKLPSRKMAGCIMLAVIGISLLTLDQSLSIGSGDLLCILGAMMYAVYIIVSGVMVRKGDAIVLSILQLGFAGGIAFIFSLLFEQPKLPNSSEAWIAVMGLTILCSAVAYTIQILAQRHMTSTRAGLIFSLEPVFAAGFAFIFYGERLPWNGFIGACLILSGVLLTEITPRLPQRFRKHKHTEQIGVEINLSEGSST</sequence>
<organism evidence="9 10">
    <name type="scientific">Paenibacillus polygoni</name>
    <dbReference type="NCBI Taxonomy" id="3050112"/>
    <lineage>
        <taxon>Bacteria</taxon>
        <taxon>Bacillati</taxon>
        <taxon>Bacillota</taxon>
        <taxon>Bacilli</taxon>
        <taxon>Bacillales</taxon>
        <taxon>Paenibacillaceae</taxon>
        <taxon>Paenibacillus</taxon>
    </lineage>
</organism>
<keyword evidence="5 7" id="KW-1133">Transmembrane helix</keyword>
<evidence type="ECO:0000313" key="9">
    <source>
        <dbReference type="EMBL" id="WIV20917.1"/>
    </source>
</evidence>
<dbReference type="InterPro" id="IPR000620">
    <property type="entry name" value="EamA_dom"/>
</dbReference>
<evidence type="ECO:0000256" key="6">
    <source>
        <dbReference type="ARBA" id="ARBA00023136"/>
    </source>
</evidence>
<comment type="subcellular location">
    <subcellularLocation>
        <location evidence="1">Cell membrane</location>
        <topology evidence="1">Multi-pass membrane protein</topology>
    </subcellularLocation>
</comment>
<evidence type="ECO:0000256" key="3">
    <source>
        <dbReference type="ARBA" id="ARBA00022475"/>
    </source>
</evidence>
<protein>
    <submittedName>
        <fullName evidence="9">DMT family transporter</fullName>
    </submittedName>
</protein>